<accession>X1QI59</accession>
<reference evidence="2" key="1">
    <citation type="journal article" date="2014" name="Front. Microbiol.">
        <title>High frequency of phylogenetically diverse reductive dehalogenase-homologous genes in deep subseafloor sedimentary metagenomes.</title>
        <authorList>
            <person name="Kawai M."/>
            <person name="Futagami T."/>
            <person name="Toyoda A."/>
            <person name="Takaki Y."/>
            <person name="Nishi S."/>
            <person name="Hori S."/>
            <person name="Arai W."/>
            <person name="Tsubouchi T."/>
            <person name="Morono Y."/>
            <person name="Uchiyama I."/>
            <person name="Ito T."/>
            <person name="Fujiyama A."/>
            <person name="Inagaki F."/>
            <person name="Takami H."/>
        </authorList>
    </citation>
    <scope>NUCLEOTIDE SEQUENCE</scope>
    <source>
        <strain evidence="2">Expedition CK06-06</strain>
    </source>
</reference>
<dbReference type="AlphaFoldDB" id="X1QI59"/>
<evidence type="ECO:0000256" key="1">
    <source>
        <dbReference type="SAM" id="Phobius"/>
    </source>
</evidence>
<evidence type="ECO:0000313" key="2">
    <source>
        <dbReference type="EMBL" id="GAI68162.1"/>
    </source>
</evidence>
<name>X1QI59_9ZZZZ</name>
<organism evidence="2">
    <name type="scientific">marine sediment metagenome</name>
    <dbReference type="NCBI Taxonomy" id="412755"/>
    <lineage>
        <taxon>unclassified sequences</taxon>
        <taxon>metagenomes</taxon>
        <taxon>ecological metagenomes</taxon>
    </lineage>
</organism>
<proteinExistence type="predicted"/>
<keyword evidence="1" id="KW-1133">Transmembrane helix</keyword>
<keyword evidence="1" id="KW-0472">Membrane</keyword>
<sequence length="81" mass="8709">LSLVVFSGISEPIGALVFGLILFPFINDFLLGAMLAIVGGFMVYISLDELLPASRIFGNEHLSILGIIAGMFFMFLSLALL</sequence>
<comment type="caution">
    <text evidence="2">The sequence shown here is derived from an EMBL/GenBank/DDBJ whole genome shotgun (WGS) entry which is preliminary data.</text>
</comment>
<protein>
    <recommendedName>
        <fullName evidence="3">Zinc transporter ZupT</fullName>
    </recommendedName>
</protein>
<dbReference type="EMBL" id="BARW01004935">
    <property type="protein sequence ID" value="GAI68162.1"/>
    <property type="molecule type" value="Genomic_DNA"/>
</dbReference>
<evidence type="ECO:0008006" key="3">
    <source>
        <dbReference type="Google" id="ProtNLM"/>
    </source>
</evidence>
<feature type="non-terminal residue" evidence="2">
    <location>
        <position position="1"/>
    </location>
</feature>
<gene>
    <name evidence="2" type="ORF">S12H4_11140</name>
</gene>
<feature type="transmembrane region" description="Helical" evidence="1">
    <location>
        <begin position="62"/>
        <end position="80"/>
    </location>
</feature>
<feature type="transmembrane region" description="Helical" evidence="1">
    <location>
        <begin position="6"/>
        <end position="23"/>
    </location>
</feature>
<feature type="transmembrane region" description="Helical" evidence="1">
    <location>
        <begin position="30"/>
        <end position="47"/>
    </location>
</feature>
<keyword evidence="1" id="KW-0812">Transmembrane</keyword>